<sequence length="60" mass="6951">MWSWLPFQPVATKLGYRVLVLPEEVYLLSTSRLTRQESLGESLEKETRGGELEEEIPTEK</sequence>
<protein>
    <submittedName>
        <fullName evidence="2">Uncharacterized protein</fullName>
    </submittedName>
</protein>
<organism evidence="2">
    <name type="scientific">marine sediment metagenome</name>
    <dbReference type="NCBI Taxonomy" id="412755"/>
    <lineage>
        <taxon>unclassified sequences</taxon>
        <taxon>metagenomes</taxon>
        <taxon>ecological metagenomes</taxon>
    </lineage>
</organism>
<evidence type="ECO:0000256" key="1">
    <source>
        <dbReference type="SAM" id="MobiDB-lite"/>
    </source>
</evidence>
<accession>X1RVR7</accession>
<gene>
    <name evidence="2" type="ORF">S12H4_06081</name>
</gene>
<proteinExistence type="predicted"/>
<dbReference type="EMBL" id="BARW01002090">
    <property type="protein sequence ID" value="GAI67300.1"/>
    <property type="molecule type" value="Genomic_DNA"/>
</dbReference>
<comment type="caution">
    <text evidence="2">The sequence shown here is derived from an EMBL/GenBank/DDBJ whole genome shotgun (WGS) entry which is preliminary data.</text>
</comment>
<name>X1RVR7_9ZZZZ</name>
<feature type="compositionally biased region" description="Basic and acidic residues" evidence="1">
    <location>
        <begin position="42"/>
        <end position="60"/>
    </location>
</feature>
<dbReference type="AlphaFoldDB" id="X1RVR7"/>
<feature type="region of interest" description="Disordered" evidence="1">
    <location>
        <begin position="35"/>
        <end position="60"/>
    </location>
</feature>
<reference evidence="2" key="1">
    <citation type="journal article" date="2014" name="Front. Microbiol.">
        <title>High frequency of phylogenetically diverse reductive dehalogenase-homologous genes in deep subseafloor sedimentary metagenomes.</title>
        <authorList>
            <person name="Kawai M."/>
            <person name="Futagami T."/>
            <person name="Toyoda A."/>
            <person name="Takaki Y."/>
            <person name="Nishi S."/>
            <person name="Hori S."/>
            <person name="Arai W."/>
            <person name="Tsubouchi T."/>
            <person name="Morono Y."/>
            <person name="Uchiyama I."/>
            <person name="Ito T."/>
            <person name="Fujiyama A."/>
            <person name="Inagaki F."/>
            <person name="Takami H."/>
        </authorList>
    </citation>
    <scope>NUCLEOTIDE SEQUENCE</scope>
    <source>
        <strain evidence="2">Expedition CK06-06</strain>
    </source>
</reference>
<evidence type="ECO:0000313" key="2">
    <source>
        <dbReference type="EMBL" id="GAI67300.1"/>
    </source>
</evidence>